<dbReference type="Pfam" id="PF00041">
    <property type="entry name" value="fn3"/>
    <property type="match status" value="1"/>
</dbReference>
<dbReference type="Proteomes" id="UP000239485">
    <property type="component" value="Unassembled WGS sequence"/>
</dbReference>
<evidence type="ECO:0000256" key="2">
    <source>
        <dbReference type="ARBA" id="ARBA00023326"/>
    </source>
</evidence>
<name>A0A2S6ICN0_9ACTN</name>
<dbReference type="CDD" id="cd00063">
    <property type="entry name" value="FN3"/>
    <property type="match status" value="1"/>
</dbReference>
<dbReference type="InterPro" id="IPR051922">
    <property type="entry name" value="Bact_Sporulation_Assoc"/>
</dbReference>
<keyword evidence="4" id="KW-0732">Signal</keyword>
<feature type="chain" id="PRO_5015411670" evidence="4">
    <location>
        <begin position="27"/>
        <end position="1153"/>
    </location>
</feature>
<dbReference type="PROSITE" id="PS50853">
    <property type="entry name" value="FN3"/>
    <property type="match status" value="1"/>
</dbReference>
<dbReference type="GO" id="GO:0016798">
    <property type="term" value="F:hydrolase activity, acting on glycosyl bonds"/>
    <property type="evidence" value="ECO:0007669"/>
    <property type="project" value="UniProtKB-KW"/>
</dbReference>
<dbReference type="InterPro" id="IPR013783">
    <property type="entry name" value="Ig-like_fold"/>
</dbReference>
<evidence type="ECO:0000259" key="5">
    <source>
        <dbReference type="PROSITE" id="PS50853"/>
    </source>
</evidence>
<dbReference type="GO" id="GO:0030288">
    <property type="term" value="C:outer membrane-bounded periplasmic space"/>
    <property type="evidence" value="ECO:0007669"/>
    <property type="project" value="TreeGrafter"/>
</dbReference>
<keyword evidence="7" id="KW-1185">Reference proteome</keyword>
<evidence type="ECO:0000313" key="6">
    <source>
        <dbReference type="EMBL" id="PPK91959.1"/>
    </source>
</evidence>
<keyword evidence="2" id="KW-0119">Carbohydrate metabolism</keyword>
<accession>A0A2S6ICN0</accession>
<keyword evidence="1" id="KW-0326">Glycosidase</keyword>
<dbReference type="InterPro" id="IPR007253">
    <property type="entry name" value="Cell_wall-bd_2"/>
</dbReference>
<dbReference type="EMBL" id="PTJD01000019">
    <property type="protein sequence ID" value="PPK91959.1"/>
    <property type="molecule type" value="Genomic_DNA"/>
</dbReference>
<dbReference type="InterPro" id="IPR049804">
    <property type="entry name" value="Choice_anch_L"/>
</dbReference>
<keyword evidence="2" id="KW-0624">Polysaccharide degradation</keyword>
<dbReference type="SUPFAM" id="SSF49265">
    <property type="entry name" value="Fibronectin type III"/>
    <property type="match status" value="1"/>
</dbReference>
<dbReference type="InterPro" id="IPR036116">
    <property type="entry name" value="FN3_sf"/>
</dbReference>
<dbReference type="Gene3D" id="2.60.40.10">
    <property type="entry name" value="Immunoglobulins"/>
    <property type="match status" value="1"/>
</dbReference>
<feature type="compositionally biased region" description="Pro residues" evidence="3">
    <location>
        <begin position="341"/>
        <end position="361"/>
    </location>
</feature>
<gene>
    <name evidence="6" type="ORF">CLV92_11940</name>
</gene>
<organism evidence="6 7">
    <name type="scientific">Kineococcus xinjiangensis</name>
    <dbReference type="NCBI Taxonomy" id="512762"/>
    <lineage>
        <taxon>Bacteria</taxon>
        <taxon>Bacillati</taxon>
        <taxon>Actinomycetota</taxon>
        <taxon>Actinomycetes</taxon>
        <taxon>Kineosporiales</taxon>
        <taxon>Kineosporiaceae</taxon>
        <taxon>Kineococcus</taxon>
    </lineage>
</organism>
<evidence type="ECO:0000256" key="4">
    <source>
        <dbReference type="SAM" id="SignalP"/>
    </source>
</evidence>
<evidence type="ECO:0000256" key="1">
    <source>
        <dbReference type="ARBA" id="ARBA00023295"/>
    </source>
</evidence>
<proteinExistence type="predicted"/>
<dbReference type="SMART" id="SM00060">
    <property type="entry name" value="FN3"/>
    <property type="match status" value="1"/>
</dbReference>
<keyword evidence="1" id="KW-0378">Hydrolase</keyword>
<reference evidence="6 7" key="1">
    <citation type="submission" date="2018-02" db="EMBL/GenBank/DDBJ databases">
        <title>Genomic Encyclopedia of Archaeal and Bacterial Type Strains, Phase II (KMG-II): from individual species to whole genera.</title>
        <authorList>
            <person name="Goeker M."/>
        </authorList>
    </citation>
    <scope>NUCLEOTIDE SEQUENCE [LARGE SCALE GENOMIC DNA]</scope>
    <source>
        <strain evidence="6 7">DSM 22857</strain>
    </source>
</reference>
<feature type="signal peptide" evidence="4">
    <location>
        <begin position="1"/>
        <end position="26"/>
    </location>
</feature>
<evidence type="ECO:0000313" key="7">
    <source>
        <dbReference type="Proteomes" id="UP000239485"/>
    </source>
</evidence>
<dbReference type="PANTHER" id="PTHR30032:SF4">
    <property type="entry name" value="AMIDASE ENHANCER"/>
    <property type="match status" value="1"/>
</dbReference>
<dbReference type="Pfam" id="PF04122">
    <property type="entry name" value="CW_binding_2"/>
    <property type="match status" value="3"/>
</dbReference>
<sequence>MRNRVLGLLIAATMTGTTFTVSPATAAPSALNATTDAAATTARLAGADRYATAAAIAVAAFPKGAGVVYLARGDVPADALAAGSLSDGPVLLVPSCGPAPITTLAAVKALRPTQVVALGGQGAVCDNLLTSVAASVGASTHRLAGQDRYQTSVLIAQRAFPSGSRSVYIASGADTAPDAVAGGALTDGPILTVPSAGPVPATVAAEIARLRPEKVIALGGPATISEALLTAAAAGKPTARLAGADRYASAAAIAAAAIAQRATTPAKAYIARGDVFADALAAGSLTDGPVLLVPSCAGLPDSVQQSLRAMNAGSVIALGGEGAICTDTLTAAARAATAPQVTPPSATPPATTPPVAPPPVSTPTTGTVRVKVNAPDGVAANVELRGGTYRVAAKSPEGTSSDVALTMPAGTYQIQLPSVTVNGTRYVGTTSQANVTVAANQSSNVEATYVADGGARDLHATALTADSVTLTWTAPKGTAFSLRRTSGDDAATDRSQGVEVAVDGTTATDTGLSAGTQYTYSLFTLNQGVWTGPLSVVAGTAPTAGSTDAAYVATPTTVLTEGGDITSAKTTGTGVQVVLSSTMATPPLGSAIILPISQALPGGFLGTVTAISADGRTLDLTATGLGDAFDYYDLNVAEFTVAPAPASPASLLKPTDLLAGLDLADTEVAAADLAVSPAAKGQPKGQCEFGGGSSSVEFAPSVGMGGHFKTKIDKHNNIGPDLPVGASVDMSVYADMKGAAKVEVSGAYACGVNLPQVFKPLTVSPVPISMRLAPTAEVSAGGALSVSNIGVSAKAGFAAKGTMSVKEGVSFSGSPIMEVAALEPEVKANGSLALKAGGELIIGPGVGTSDAGVIAGVSGKLNPIDASFEPYFAATDSRYNACIDAKAEFSRSLSLVATAWIPVWEHTEEISFEALKGSTPYFGSPWELPKGCKSKGAEETPDPGTQDSLLGDGVTKVDDKSVGGGDQWGHLDGFVPGKKAWVLSTGHISNALGSPDKFASTELNRPGDSELSALAGFPTHDAASYEVTLIPEGDNLHVRYVFASEEYPEFVGSAFNDVMSVRVDGKLCSNVPGTDEPVAVNTINAIYNSKFYVDNANGAAGYATSMDGLTTPLTCSVPVTPGKAVTVKIALADTSDESYDSAVALIDGGIWTD</sequence>
<comment type="caution">
    <text evidence="6">The sequence shown here is derived from an EMBL/GenBank/DDBJ whole genome shotgun (WGS) entry which is preliminary data.</text>
</comment>
<dbReference type="AlphaFoldDB" id="A0A2S6ICN0"/>
<dbReference type="NCBIfam" id="NF038133">
    <property type="entry name" value="choice_anch_L"/>
    <property type="match status" value="1"/>
</dbReference>
<dbReference type="GO" id="GO:0000272">
    <property type="term" value="P:polysaccharide catabolic process"/>
    <property type="evidence" value="ECO:0007669"/>
    <property type="project" value="UniProtKB-KW"/>
</dbReference>
<feature type="region of interest" description="Disordered" evidence="3">
    <location>
        <begin position="932"/>
        <end position="953"/>
    </location>
</feature>
<feature type="domain" description="Fibronectin type-III" evidence="5">
    <location>
        <begin position="454"/>
        <end position="546"/>
    </location>
</feature>
<protein>
    <submittedName>
        <fullName evidence="6">Fibronectin type III domain protein</fullName>
    </submittedName>
</protein>
<dbReference type="PANTHER" id="PTHR30032">
    <property type="entry name" value="N-ACETYLMURAMOYL-L-ALANINE AMIDASE-RELATED"/>
    <property type="match status" value="1"/>
</dbReference>
<evidence type="ECO:0000256" key="3">
    <source>
        <dbReference type="SAM" id="MobiDB-lite"/>
    </source>
</evidence>
<dbReference type="InterPro" id="IPR003961">
    <property type="entry name" value="FN3_dom"/>
</dbReference>
<feature type="region of interest" description="Disordered" evidence="3">
    <location>
        <begin position="336"/>
        <end position="364"/>
    </location>
</feature>